<feature type="domain" description="HTH cro/C1-type" evidence="2">
    <location>
        <begin position="15"/>
        <end position="69"/>
    </location>
</feature>
<evidence type="ECO:0000313" key="4">
    <source>
        <dbReference type="Proteomes" id="UP000468943"/>
    </source>
</evidence>
<dbReference type="Proteomes" id="UP000468943">
    <property type="component" value="Unassembled WGS sequence"/>
</dbReference>
<accession>A0A6I4SI20</accession>
<organism evidence="3 4">
    <name type="scientific">Pontixanthobacter gangjinensis</name>
    <dbReference type="NCBI Taxonomy" id="1028742"/>
    <lineage>
        <taxon>Bacteria</taxon>
        <taxon>Pseudomonadati</taxon>
        <taxon>Pseudomonadota</taxon>
        <taxon>Alphaproteobacteria</taxon>
        <taxon>Sphingomonadales</taxon>
        <taxon>Erythrobacteraceae</taxon>
        <taxon>Pontixanthobacter</taxon>
    </lineage>
</organism>
<evidence type="ECO:0000256" key="1">
    <source>
        <dbReference type="ARBA" id="ARBA00023125"/>
    </source>
</evidence>
<dbReference type="EMBL" id="WTYS01000001">
    <property type="protein sequence ID" value="MXO55269.1"/>
    <property type="molecule type" value="Genomic_DNA"/>
</dbReference>
<dbReference type="PANTHER" id="PTHR46558:SF13">
    <property type="entry name" value="HTH-TYPE TRANSCRIPTIONAL REGULATOR IMMR"/>
    <property type="match status" value="1"/>
</dbReference>
<comment type="caution">
    <text evidence="3">The sequence shown here is derived from an EMBL/GenBank/DDBJ whole genome shotgun (WGS) entry which is preliminary data.</text>
</comment>
<dbReference type="PROSITE" id="PS50943">
    <property type="entry name" value="HTH_CROC1"/>
    <property type="match status" value="1"/>
</dbReference>
<dbReference type="CDD" id="cd00093">
    <property type="entry name" value="HTH_XRE"/>
    <property type="match status" value="1"/>
</dbReference>
<dbReference type="GO" id="GO:0003677">
    <property type="term" value="F:DNA binding"/>
    <property type="evidence" value="ECO:0007669"/>
    <property type="project" value="UniProtKB-KW"/>
</dbReference>
<keyword evidence="4" id="KW-1185">Reference proteome</keyword>
<dbReference type="Pfam" id="PF13560">
    <property type="entry name" value="HTH_31"/>
    <property type="match status" value="1"/>
</dbReference>
<dbReference type="SMART" id="SM00530">
    <property type="entry name" value="HTH_XRE"/>
    <property type="match status" value="1"/>
</dbReference>
<dbReference type="Gene3D" id="1.10.260.40">
    <property type="entry name" value="lambda repressor-like DNA-binding domains"/>
    <property type="match status" value="1"/>
</dbReference>
<dbReference type="AlphaFoldDB" id="A0A6I4SI20"/>
<sequence length="126" mass="14116">MLPKTSIEETLGVRLKRMRVAKRWTQHEVAEKLGVSITSVCNWEKGYTRPRTSAQRQLSSLYNTSLEELFASVRSAELATPSSTLQDNSKERQQLYSLSDVITRSRQAIADSAGLSAASVKITLHY</sequence>
<reference evidence="3 4" key="1">
    <citation type="submission" date="2019-12" db="EMBL/GenBank/DDBJ databases">
        <title>Genomic-based taxomic classification of the family Erythrobacteraceae.</title>
        <authorList>
            <person name="Xu L."/>
        </authorList>
    </citation>
    <scope>NUCLEOTIDE SEQUENCE [LARGE SCALE GENOMIC DNA]</scope>
    <source>
        <strain evidence="3 4">JCM 17802</strain>
    </source>
</reference>
<dbReference type="PANTHER" id="PTHR46558">
    <property type="entry name" value="TRACRIPTIONAL REGULATORY PROTEIN-RELATED-RELATED"/>
    <property type="match status" value="1"/>
</dbReference>
<protein>
    <submittedName>
        <fullName evidence="3">Helix-turn-helix domain-containing protein</fullName>
    </submittedName>
</protein>
<dbReference type="SUPFAM" id="SSF47413">
    <property type="entry name" value="lambda repressor-like DNA-binding domains"/>
    <property type="match status" value="1"/>
</dbReference>
<proteinExistence type="predicted"/>
<keyword evidence="1" id="KW-0238">DNA-binding</keyword>
<dbReference type="InterPro" id="IPR010982">
    <property type="entry name" value="Lambda_DNA-bd_dom_sf"/>
</dbReference>
<evidence type="ECO:0000313" key="3">
    <source>
        <dbReference type="EMBL" id="MXO55269.1"/>
    </source>
</evidence>
<evidence type="ECO:0000259" key="2">
    <source>
        <dbReference type="PROSITE" id="PS50943"/>
    </source>
</evidence>
<dbReference type="InterPro" id="IPR001387">
    <property type="entry name" value="Cro/C1-type_HTH"/>
</dbReference>
<dbReference type="OrthoDB" id="7427676at2"/>
<gene>
    <name evidence="3" type="ORF">GRI36_00085</name>
</gene>
<dbReference type="RefSeq" id="WP_160596611.1">
    <property type="nucleotide sequence ID" value="NZ_WTYS01000001.1"/>
</dbReference>
<name>A0A6I4SI20_9SPHN</name>